<reference evidence="1 2" key="1">
    <citation type="submission" date="2014-02" db="EMBL/GenBank/DDBJ databases">
        <title>Aquamicrobium defluvii Genome sequencing.</title>
        <authorList>
            <person name="Wang X."/>
        </authorList>
    </citation>
    <scope>NUCLEOTIDE SEQUENCE [LARGE SCALE GENOMIC DNA]</scope>
    <source>
        <strain evidence="1 2">W13Z1</strain>
    </source>
</reference>
<protein>
    <submittedName>
        <fullName evidence="1">Uncharacterized protein</fullName>
    </submittedName>
</protein>
<name>A0A011T504_9HYPH</name>
<proteinExistence type="predicted"/>
<accession>A0A011T504</accession>
<evidence type="ECO:0000313" key="1">
    <source>
        <dbReference type="EMBL" id="EXL06684.1"/>
    </source>
</evidence>
<dbReference type="EMBL" id="JENY01000016">
    <property type="protein sequence ID" value="EXL06684.1"/>
    <property type="molecule type" value="Genomic_DNA"/>
</dbReference>
<dbReference type="AlphaFoldDB" id="A0A011T504"/>
<dbReference type="HOGENOM" id="CLU_2894096_0_0_5"/>
<organism evidence="1 2">
    <name type="scientific">Aquamicrobium defluvii</name>
    <dbReference type="NCBI Taxonomy" id="69279"/>
    <lineage>
        <taxon>Bacteria</taxon>
        <taxon>Pseudomonadati</taxon>
        <taxon>Pseudomonadota</taxon>
        <taxon>Alphaproteobacteria</taxon>
        <taxon>Hyphomicrobiales</taxon>
        <taxon>Phyllobacteriaceae</taxon>
        <taxon>Aquamicrobium</taxon>
    </lineage>
</organism>
<comment type="caution">
    <text evidence="1">The sequence shown here is derived from an EMBL/GenBank/DDBJ whole genome shotgun (WGS) entry which is preliminary data.</text>
</comment>
<gene>
    <name evidence="1" type="ORF">BG36_06200</name>
</gene>
<dbReference type="STRING" id="69279.BG36_06200"/>
<sequence length="62" mass="6973">MQEFARPKAEKPAAMQKVPNKAELNWLRDVCGWIDQPAGAALVPFVRELYVTGDQGMGRKEE</sequence>
<dbReference type="Proteomes" id="UP000019849">
    <property type="component" value="Unassembled WGS sequence"/>
</dbReference>
<evidence type="ECO:0000313" key="2">
    <source>
        <dbReference type="Proteomes" id="UP000019849"/>
    </source>
</evidence>